<accession>A0A0B8PH05</accession>
<dbReference type="GO" id="GO:0008408">
    <property type="term" value="F:3'-5' exonuclease activity"/>
    <property type="evidence" value="ECO:0007669"/>
    <property type="project" value="InterPro"/>
</dbReference>
<keyword evidence="1" id="KW-0239">DNA-directed DNA polymerase</keyword>
<keyword evidence="1" id="KW-0548">Nucleotidyltransferase</keyword>
<reference evidence="2 3" key="2">
    <citation type="submission" date="2015-01" db="EMBL/GenBank/DDBJ databases">
        <authorList>
            <consortium name="NBRP consortium"/>
            <person name="Sawabe T."/>
            <person name="Meirelles P."/>
            <person name="Feng G."/>
            <person name="Sayaka M."/>
            <person name="Hattori M."/>
            <person name="Ohkuma M."/>
        </authorList>
    </citation>
    <scope>NUCLEOTIDE SEQUENCE [LARGE SCALE GENOMIC DNA]</scope>
    <source>
        <strain evidence="2 3">JCM19232</strain>
    </source>
</reference>
<dbReference type="PIRSF" id="PIRSF029225">
    <property type="entry name" value="DNA_pol_III_psi"/>
    <property type="match status" value="1"/>
</dbReference>
<dbReference type="InterPro" id="IPR036654">
    <property type="entry name" value="DNA_pol_III_psi_sf"/>
</dbReference>
<keyword evidence="1" id="KW-0808">Transferase</keyword>
<gene>
    <name evidence="2" type="ORF">JCM19232_2863</name>
</gene>
<evidence type="ECO:0000313" key="3">
    <source>
        <dbReference type="Proteomes" id="UP000031670"/>
    </source>
</evidence>
<dbReference type="Proteomes" id="UP000031670">
    <property type="component" value="Unassembled WGS sequence"/>
</dbReference>
<dbReference type="GO" id="GO:0003887">
    <property type="term" value="F:DNA-directed DNA polymerase activity"/>
    <property type="evidence" value="ECO:0007669"/>
    <property type="project" value="UniProtKB-KW"/>
</dbReference>
<sequence length="134" mass="15235">MSQDRNHALLAEMGITQWTLTHPERLGGYEQQPLDLEDDIKLLFVAQQTPSGSNAEFMQKVLQGAMKLSLDSCRHITPAQFSQLSKHNLEWVWFCGCDPVQTEVPKTLKSPALSEIDGHNQNRRALWEQIKSYG</sequence>
<comment type="caution">
    <text evidence="2">The sequence shown here is derived from an EMBL/GenBank/DDBJ whole genome shotgun (WGS) entry which is preliminary data.</text>
</comment>
<name>A0A0B8PH05_9VIBR</name>
<dbReference type="GO" id="GO:0006260">
    <property type="term" value="P:DNA replication"/>
    <property type="evidence" value="ECO:0007669"/>
    <property type="project" value="UniProtKB-KW"/>
</dbReference>
<dbReference type="InterPro" id="IPR004615">
    <property type="entry name" value="DNA_pol_III_psi"/>
</dbReference>
<dbReference type="Gene3D" id="3.40.50.10220">
    <property type="entry name" value="DNA polymerase III, psi subunit"/>
    <property type="match status" value="1"/>
</dbReference>
<dbReference type="Pfam" id="PF03603">
    <property type="entry name" value="DNA_III_psi"/>
    <property type="match status" value="1"/>
</dbReference>
<dbReference type="SUPFAM" id="SSF102220">
    <property type="entry name" value="DNA polymerase III psi subunit"/>
    <property type="match status" value="1"/>
</dbReference>
<reference evidence="2 3" key="1">
    <citation type="submission" date="2015-01" db="EMBL/GenBank/DDBJ databases">
        <title>Vibrio sp. C5 JCM 19232 whole genome shotgun sequence.</title>
        <authorList>
            <person name="Sawabe T."/>
            <person name="Meirelles P."/>
            <person name="Feng G."/>
            <person name="Sayaka M."/>
            <person name="Hattori M."/>
            <person name="Ohkuma M."/>
        </authorList>
    </citation>
    <scope>NUCLEOTIDE SEQUENCE [LARGE SCALE GENOMIC DNA]</scope>
    <source>
        <strain evidence="2 3">JCM19232</strain>
    </source>
</reference>
<dbReference type="EMBL" id="BBSA01000022">
    <property type="protein sequence ID" value="GAM65616.1"/>
    <property type="molecule type" value="Genomic_DNA"/>
</dbReference>
<dbReference type="AlphaFoldDB" id="A0A0B8PH05"/>
<comment type="function">
    <text evidence="1">Part of the beta sliding clamp loading complex, which hydrolyzes ATP to load the beta clamp onto primed DNA to form the DNA replication pre-initiation complex. DNA polymerase III is a complex, multichain enzyme responsible for most of the replicative synthesis in bacteria. This DNA polymerase also exhibits 3' to 5' exonuclease activity.</text>
</comment>
<proteinExistence type="predicted"/>
<evidence type="ECO:0000313" key="2">
    <source>
        <dbReference type="EMBL" id="GAM65616.1"/>
    </source>
</evidence>
<organism evidence="2 3">
    <name type="scientific">Vibrio ishigakensis</name>
    <dbReference type="NCBI Taxonomy" id="1481914"/>
    <lineage>
        <taxon>Bacteria</taxon>
        <taxon>Pseudomonadati</taxon>
        <taxon>Pseudomonadota</taxon>
        <taxon>Gammaproteobacteria</taxon>
        <taxon>Vibrionales</taxon>
        <taxon>Vibrionaceae</taxon>
        <taxon>Vibrio</taxon>
    </lineage>
</organism>
<keyword evidence="1" id="KW-0235">DNA replication</keyword>
<evidence type="ECO:0000256" key="1">
    <source>
        <dbReference type="PIRNR" id="PIRNR029225"/>
    </source>
</evidence>
<protein>
    <recommendedName>
        <fullName evidence="1">DNA polymerase III subunit psi</fullName>
    </recommendedName>
</protein>